<keyword evidence="2" id="KW-1185">Reference proteome</keyword>
<accession>A0ACB8RI16</accession>
<reference evidence="1" key="2">
    <citation type="journal article" date="2022" name="New Phytol.">
        <title>Evolutionary transition to the ectomycorrhizal habit in the genomes of a hyperdiverse lineage of mushroom-forming fungi.</title>
        <authorList>
            <person name="Looney B."/>
            <person name="Miyauchi S."/>
            <person name="Morin E."/>
            <person name="Drula E."/>
            <person name="Courty P.E."/>
            <person name="Kohler A."/>
            <person name="Kuo A."/>
            <person name="LaButti K."/>
            <person name="Pangilinan J."/>
            <person name="Lipzen A."/>
            <person name="Riley R."/>
            <person name="Andreopoulos W."/>
            <person name="He G."/>
            <person name="Johnson J."/>
            <person name="Nolan M."/>
            <person name="Tritt A."/>
            <person name="Barry K.W."/>
            <person name="Grigoriev I.V."/>
            <person name="Nagy L.G."/>
            <person name="Hibbett D."/>
            <person name="Henrissat B."/>
            <person name="Matheny P.B."/>
            <person name="Labbe J."/>
            <person name="Martin F.M."/>
        </authorList>
    </citation>
    <scope>NUCLEOTIDE SEQUENCE</scope>
    <source>
        <strain evidence="1">FP105234-sp</strain>
    </source>
</reference>
<organism evidence="1 2">
    <name type="scientific">Auriscalpium vulgare</name>
    <dbReference type="NCBI Taxonomy" id="40419"/>
    <lineage>
        <taxon>Eukaryota</taxon>
        <taxon>Fungi</taxon>
        <taxon>Dikarya</taxon>
        <taxon>Basidiomycota</taxon>
        <taxon>Agaricomycotina</taxon>
        <taxon>Agaricomycetes</taxon>
        <taxon>Russulales</taxon>
        <taxon>Auriscalpiaceae</taxon>
        <taxon>Auriscalpium</taxon>
    </lineage>
</organism>
<proteinExistence type="predicted"/>
<protein>
    <submittedName>
        <fullName evidence="1">Uncharacterized protein</fullName>
    </submittedName>
</protein>
<comment type="caution">
    <text evidence="1">The sequence shown here is derived from an EMBL/GenBank/DDBJ whole genome shotgun (WGS) entry which is preliminary data.</text>
</comment>
<dbReference type="Proteomes" id="UP000814033">
    <property type="component" value="Unassembled WGS sequence"/>
</dbReference>
<evidence type="ECO:0000313" key="2">
    <source>
        <dbReference type="Proteomes" id="UP000814033"/>
    </source>
</evidence>
<dbReference type="EMBL" id="MU276024">
    <property type="protein sequence ID" value="KAI0043291.1"/>
    <property type="molecule type" value="Genomic_DNA"/>
</dbReference>
<name>A0ACB8RI16_9AGAM</name>
<gene>
    <name evidence="1" type="ORF">FA95DRAFT_410587</name>
</gene>
<reference evidence="1" key="1">
    <citation type="submission" date="2021-02" db="EMBL/GenBank/DDBJ databases">
        <authorList>
            <consortium name="DOE Joint Genome Institute"/>
            <person name="Ahrendt S."/>
            <person name="Looney B.P."/>
            <person name="Miyauchi S."/>
            <person name="Morin E."/>
            <person name="Drula E."/>
            <person name="Courty P.E."/>
            <person name="Chicoki N."/>
            <person name="Fauchery L."/>
            <person name="Kohler A."/>
            <person name="Kuo A."/>
            <person name="Labutti K."/>
            <person name="Pangilinan J."/>
            <person name="Lipzen A."/>
            <person name="Riley R."/>
            <person name="Andreopoulos W."/>
            <person name="He G."/>
            <person name="Johnson J."/>
            <person name="Barry K.W."/>
            <person name="Grigoriev I.V."/>
            <person name="Nagy L."/>
            <person name="Hibbett D."/>
            <person name="Henrissat B."/>
            <person name="Matheny P.B."/>
            <person name="Labbe J."/>
            <person name="Martin F."/>
        </authorList>
    </citation>
    <scope>NUCLEOTIDE SEQUENCE</scope>
    <source>
        <strain evidence="1">FP105234-sp</strain>
    </source>
</reference>
<sequence>MTRFSALARRIHLPTMIITINGVAADTGPGGLVAGAAQRRHYAIIQLELRRSGPPSYTRHLAINQDRYHIKELDKQRHLLLTHPRHPRDPNHPSTMSDPVSFAAADDFSGVKFSLSLDDWGTPGLRKPFLQVPDWDSNGRYWSVPNEFGVMESMGCPALDFRVVRTGRLRIKLFDSKSKRARWLETRTALKRAVTHIPDENLKQIVRVVGPVKTGYISQKRLDGPPLLFCAALMPSTFGVLVKHISPSYVQQARQIPIGEIARALHMFSVAAHYYEGIAFTGLCPEHMILPWDEKTCLRNDSAPRAFSKHVVLMDWEKMTSHGDGRTHNFQNAHTEHIISIYMAPFT</sequence>
<evidence type="ECO:0000313" key="1">
    <source>
        <dbReference type="EMBL" id="KAI0043291.1"/>
    </source>
</evidence>